<dbReference type="GO" id="GO:0016791">
    <property type="term" value="F:phosphatase activity"/>
    <property type="evidence" value="ECO:0007669"/>
    <property type="project" value="InterPro"/>
</dbReference>
<reference evidence="3 4" key="1">
    <citation type="submission" date="2016-11" db="EMBL/GenBank/DDBJ databases">
        <title>The macronuclear genome of Stentor coeruleus: a giant cell with tiny introns.</title>
        <authorList>
            <person name="Slabodnick M."/>
            <person name="Ruby J.G."/>
            <person name="Reiff S.B."/>
            <person name="Swart E.C."/>
            <person name="Gosai S."/>
            <person name="Prabakaran S."/>
            <person name="Witkowska E."/>
            <person name="Larue G.E."/>
            <person name="Fisher S."/>
            <person name="Freeman R.M."/>
            <person name="Gunawardena J."/>
            <person name="Chu W."/>
            <person name="Stover N.A."/>
            <person name="Gregory B.D."/>
            <person name="Nowacki M."/>
            <person name="Derisi J."/>
            <person name="Roy S.W."/>
            <person name="Marshall W.F."/>
            <person name="Sood P."/>
        </authorList>
    </citation>
    <scope>NUCLEOTIDE SEQUENCE [LARGE SCALE GENOMIC DNA]</scope>
    <source>
        <strain evidence="3">WM001</strain>
    </source>
</reference>
<dbReference type="InterPro" id="IPR011948">
    <property type="entry name" value="Dullard_phosphatase"/>
</dbReference>
<dbReference type="Pfam" id="PF03031">
    <property type="entry name" value="NIF"/>
    <property type="match status" value="1"/>
</dbReference>
<dbReference type="InterPro" id="IPR050365">
    <property type="entry name" value="TIM50"/>
</dbReference>
<evidence type="ECO:0000256" key="1">
    <source>
        <dbReference type="SAM" id="MobiDB-lite"/>
    </source>
</evidence>
<comment type="caution">
    <text evidence="3">The sequence shown here is derived from an EMBL/GenBank/DDBJ whole genome shotgun (WGS) entry which is preliminary data.</text>
</comment>
<evidence type="ECO:0000313" key="3">
    <source>
        <dbReference type="EMBL" id="OMJ70766.1"/>
    </source>
</evidence>
<dbReference type="NCBIfam" id="TIGR02251">
    <property type="entry name" value="HIF-SF_euk"/>
    <property type="match status" value="1"/>
</dbReference>
<dbReference type="InterPro" id="IPR036412">
    <property type="entry name" value="HAD-like_sf"/>
</dbReference>
<dbReference type="Proteomes" id="UP000187209">
    <property type="component" value="Unassembled WGS sequence"/>
</dbReference>
<protein>
    <recommendedName>
        <fullName evidence="2">FCP1 homology domain-containing protein</fullName>
    </recommendedName>
</protein>
<dbReference type="Gene3D" id="3.40.50.1000">
    <property type="entry name" value="HAD superfamily/HAD-like"/>
    <property type="match status" value="1"/>
</dbReference>
<dbReference type="OrthoDB" id="277011at2759"/>
<dbReference type="CDD" id="cd07521">
    <property type="entry name" value="HAD_FCP1-like"/>
    <property type="match status" value="1"/>
</dbReference>
<feature type="region of interest" description="Disordered" evidence="1">
    <location>
        <begin position="1"/>
        <end position="21"/>
    </location>
</feature>
<dbReference type="PANTHER" id="PTHR12210">
    <property type="entry name" value="DULLARD PROTEIN PHOSPHATASE"/>
    <property type="match status" value="1"/>
</dbReference>
<gene>
    <name evidence="3" type="ORF">SteCoe_31187</name>
</gene>
<evidence type="ECO:0000313" key="4">
    <source>
        <dbReference type="Proteomes" id="UP000187209"/>
    </source>
</evidence>
<accession>A0A1R2B1Z7</accession>
<sequence>MATPSELRTLRGRRSPSQKENIRDHVFEKANSLVSNDYLKPIVQQSSCRALRPIPRDQKAFELFKIQPNSARSRNVPKLSNIVTMSNELPKKSPELLYKEHLFQTFQAMKFIRALPQPDLEELSNKTIWLPKRKGYENKRTIVFDLDETLVHCVENPELGDFAINIQLAPGQILKAGVNIRPFAREVLASANRDFEVIVFTASHKCYADEVMDYLDPTGELIHHRLYRDSCLVKSGVFLKDLRIFGNRNIENIVIVDNSAYCFGYQLENGIPIISWFDDPNDRELYKLIEYIKILAQVPDISLVNRHTFHLNTFYTDYIRDFLKYQDREI</sequence>
<evidence type="ECO:0000259" key="2">
    <source>
        <dbReference type="PROSITE" id="PS50969"/>
    </source>
</evidence>
<keyword evidence="4" id="KW-1185">Reference proteome</keyword>
<dbReference type="InterPro" id="IPR023214">
    <property type="entry name" value="HAD_sf"/>
</dbReference>
<dbReference type="FunFam" id="3.40.50.1000:FF:000093">
    <property type="entry name" value="NLI interacting factor-like phosphatase family protein"/>
    <property type="match status" value="1"/>
</dbReference>
<organism evidence="3 4">
    <name type="scientific">Stentor coeruleus</name>
    <dbReference type="NCBI Taxonomy" id="5963"/>
    <lineage>
        <taxon>Eukaryota</taxon>
        <taxon>Sar</taxon>
        <taxon>Alveolata</taxon>
        <taxon>Ciliophora</taxon>
        <taxon>Postciliodesmatophora</taxon>
        <taxon>Heterotrichea</taxon>
        <taxon>Heterotrichida</taxon>
        <taxon>Stentoridae</taxon>
        <taxon>Stentor</taxon>
    </lineage>
</organism>
<name>A0A1R2B1Z7_9CILI</name>
<dbReference type="AlphaFoldDB" id="A0A1R2B1Z7"/>
<dbReference type="SMART" id="SM00577">
    <property type="entry name" value="CPDc"/>
    <property type="match status" value="1"/>
</dbReference>
<dbReference type="InterPro" id="IPR004274">
    <property type="entry name" value="FCP1_dom"/>
</dbReference>
<dbReference type="EMBL" id="MPUH01001056">
    <property type="protein sequence ID" value="OMJ70766.1"/>
    <property type="molecule type" value="Genomic_DNA"/>
</dbReference>
<dbReference type="PROSITE" id="PS50969">
    <property type="entry name" value="FCP1"/>
    <property type="match status" value="1"/>
</dbReference>
<dbReference type="SUPFAM" id="SSF56784">
    <property type="entry name" value="HAD-like"/>
    <property type="match status" value="1"/>
</dbReference>
<feature type="domain" description="FCP1 homology" evidence="2">
    <location>
        <begin position="135"/>
        <end position="295"/>
    </location>
</feature>
<proteinExistence type="predicted"/>